<dbReference type="InterPro" id="IPR043504">
    <property type="entry name" value="Peptidase_S1_PA_chymotrypsin"/>
</dbReference>
<evidence type="ECO:0000256" key="6">
    <source>
        <dbReference type="RuleBase" id="RU004296"/>
    </source>
</evidence>
<keyword evidence="2 6" id="KW-0645">Protease</keyword>
<gene>
    <name evidence="8" type="ORF">C7B65_24660</name>
</gene>
<keyword evidence="3" id="KW-0732">Signal</keyword>
<accession>A0A2T1D4A5</accession>
<dbReference type="InterPro" id="IPR008256">
    <property type="entry name" value="Peptidase_S1B"/>
</dbReference>
<evidence type="ECO:0000256" key="5">
    <source>
        <dbReference type="ARBA" id="ARBA00022825"/>
    </source>
</evidence>
<evidence type="ECO:0000256" key="2">
    <source>
        <dbReference type="ARBA" id="ARBA00022670"/>
    </source>
</evidence>
<dbReference type="PANTHER" id="PTHR15462">
    <property type="entry name" value="SERINE PROTEASE"/>
    <property type="match status" value="1"/>
</dbReference>
<dbReference type="EMBL" id="PVWG01000064">
    <property type="protein sequence ID" value="PSB15308.1"/>
    <property type="molecule type" value="Genomic_DNA"/>
</dbReference>
<dbReference type="InterPro" id="IPR028301">
    <property type="entry name" value="V8_his_AS"/>
</dbReference>
<feature type="domain" description="Peptidase S1" evidence="7">
    <location>
        <begin position="102"/>
        <end position="293"/>
    </location>
</feature>
<dbReference type="Proteomes" id="UP000238634">
    <property type="component" value="Unassembled WGS sequence"/>
</dbReference>
<dbReference type="GO" id="GO:0006508">
    <property type="term" value="P:proteolysis"/>
    <property type="evidence" value="ECO:0007669"/>
    <property type="project" value="UniProtKB-KW"/>
</dbReference>
<dbReference type="PROSITE" id="PS00672">
    <property type="entry name" value="V8_HIS"/>
    <property type="match status" value="1"/>
</dbReference>
<dbReference type="EC" id="3.4.21.-" evidence="6"/>
<proteinExistence type="inferred from homology"/>
<evidence type="ECO:0000259" key="7">
    <source>
        <dbReference type="Pfam" id="PF00089"/>
    </source>
</evidence>
<dbReference type="STRING" id="1920490.GCA_001895925_03249"/>
<evidence type="ECO:0000313" key="9">
    <source>
        <dbReference type="Proteomes" id="UP000238634"/>
    </source>
</evidence>
<dbReference type="GO" id="GO:0004252">
    <property type="term" value="F:serine-type endopeptidase activity"/>
    <property type="evidence" value="ECO:0007669"/>
    <property type="project" value="InterPro"/>
</dbReference>
<comment type="caution">
    <text evidence="8">The sequence shown here is derived from an EMBL/GenBank/DDBJ whole genome shotgun (WGS) entry which is preliminary data.</text>
</comment>
<dbReference type="PANTHER" id="PTHR15462:SF8">
    <property type="entry name" value="SERINE PROTEASE"/>
    <property type="match status" value="1"/>
</dbReference>
<organism evidence="8 9">
    <name type="scientific">Phormidesmis priestleyi ULC007</name>
    <dbReference type="NCBI Taxonomy" id="1920490"/>
    <lineage>
        <taxon>Bacteria</taxon>
        <taxon>Bacillati</taxon>
        <taxon>Cyanobacteriota</taxon>
        <taxon>Cyanophyceae</taxon>
        <taxon>Leptolyngbyales</taxon>
        <taxon>Leptolyngbyaceae</taxon>
        <taxon>Phormidesmis</taxon>
    </lineage>
</organism>
<dbReference type="PROSITE" id="PS00134">
    <property type="entry name" value="TRYPSIN_HIS"/>
    <property type="match status" value="1"/>
</dbReference>
<protein>
    <recommendedName>
        <fullName evidence="6">Serine protease</fullName>
        <ecNumber evidence="6">3.4.21.-</ecNumber>
    </recommendedName>
</protein>
<dbReference type="InterPro" id="IPR050966">
    <property type="entry name" value="Glutamyl_endopeptidase"/>
</dbReference>
<reference evidence="8 9" key="2">
    <citation type="submission" date="2018-03" db="EMBL/GenBank/DDBJ databases">
        <title>The ancient ancestry and fast evolution of plastids.</title>
        <authorList>
            <person name="Moore K.R."/>
            <person name="Magnabosco C."/>
            <person name="Momper L."/>
            <person name="Gold D.A."/>
            <person name="Bosak T."/>
            <person name="Fournier G.P."/>
        </authorList>
    </citation>
    <scope>NUCLEOTIDE SEQUENCE [LARGE SCALE GENOMIC DNA]</scope>
    <source>
        <strain evidence="8 9">ULC007</strain>
    </source>
</reference>
<evidence type="ECO:0000256" key="3">
    <source>
        <dbReference type="ARBA" id="ARBA00022729"/>
    </source>
</evidence>
<dbReference type="AlphaFoldDB" id="A0A2T1D4A5"/>
<evidence type="ECO:0000256" key="1">
    <source>
        <dbReference type="ARBA" id="ARBA00008764"/>
    </source>
</evidence>
<dbReference type="InterPro" id="IPR001254">
    <property type="entry name" value="Trypsin_dom"/>
</dbReference>
<dbReference type="SUPFAM" id="SSF50494">
    <property type="entry name" value="Trypsin-like serine proteases"/>
    <property type="match status" value="1"/>
</dbReference>
<evidence type="ECO:0000313" key="8">
    <source>
        <dbReference type="EMBL" id="PSB15308.1"/>
    </source>
</evidence>
<reference evidence="8 9" key="1">
    <citation type="submission" date="2018-02" db="EMBL/GenBank/DDBJ databases">
        <authorList>
            <person name="Cohen D.B."/>
            <person name="Kent A.D."/>
        </authorList>
    </citation>
    <scope>NUCLEOTIDE SEQUENCE [LARGE SCALE GENOMIC DNA]</scope>
    <source>
        <strain evidence="8 9">ULC007</strain>
    </source>
</reference>
<dbReference type="RefSeq" id="WP_073075162.1">
    <property type="nucleotide sequence ID" value="NZ_MPPI01000063.1"/>
</dbReference>
<keyword evidence="4 6" id="KW-0378">Hydrolase</keyword>
<dbReference type="Gene3D" id="2.40.10.10">
    <property type="entry name" value="Trypsin-like serine proteases"/>
    <property type="match status" value="2"/>
</dbReference>
<comment type="similarity">
    <text evidence="1 6">Belongs to the peptidase S1B family.</text>
</comment>
<keyword evidence="9" id="KW-1185">Reference proteome</keyword>
<name>A0A2T1D4A5_9CYAN</name>
<dbReference type="InterPro" id="IPR009003">
    <property type="entry name" value="Peptidase_S1_PA"/>
</dbReference>
<evidence type="ECO:0000256" key="4">
    <source>
        <dbReference type="ARBA" id="ARBA00022801"/>
    </source>
</evidence>
<keyword evidence="5 6" id="KW-0720">Serine protease</keyword>
<dbReference type="Pfam" id="PF00089">
    <property type="entry name" value="Trypsin"/>
    <property type="match status" value="1"/>
</dbReference>
<dbReference type="InterPro" id="IPR018114">
    <property type="entry name" value="TRYPSIN_HIS"/>
</dbReference>
<dbReference type="PRINTS" id="PR00839">
    <property type="entry name" value="V8PROTEASE"/>
</dbReference>
<sequence>MTTHQSISSEQPIVSEVQLHGAVSSESSELKPGENLMVPDFDGIVSNGEFEAVSGFDPTRAVTEGIGEAVVSPDDLKDLPDAASTAYLMAETVCGADDRIRITPASGNPWRWICKLFITFPDNAKFVGTGWFIGARTVMTAGHCVYSKANGGWAKSIEVVPGMDGNSRPYGSQVGTSFRSVNGWIQDSKPEFDYGAIILPNCNLGNTVGWFGFANLSDASLKNLFVNTSGYPADKPFGTQWFNAGSISDVQDRKIYYMIDTMGGQSGSPVWRLLNGERHAVGVHAYGGCPNSATRITKPVFDNMLAWRNIPC</sequence>
<dbReference type="OrthoDB" id="3078754at2"/>